<dbReference type="AlphaFoldDB" id="A0A5C3KK12"/>
<dbReference type="Gene3D" id="2.60.120.260">
    <property type="entry name" value="Galactose-binding domain-like"/>
    <property type="match status" value="2"/>
</dbReference>
<evidence type="ECO:0000313" key="4">
    <source>
        <dbReference type="Proteomes" id="UP000307440"/>
    </source>
</evidence>
<organism evidence="3 4">
    <name type="scientific">Coprinopsis marcescibilis</name>
    <name type="common">Agaric fungus</name>
    <name type="synonym">Psathyrella marcescibilis</name>
    <dbReference type="NCBI Taxonomy" id="230819"/>
    <lineage>
        <taxon>Eukaryota</taxon>
        <taxon>Fungi</taxon>
        <taxon>Dikarya</taxon>
        <taxon>Basidiomycota</taxon>
        <taxon>Agaricomycotina</taxon>
        <taxon>Agaricomycetes</taxon>
        <taxon>Agaricomycetidae</taxon>
        <taxon>Agaricales</taxon>
        <taxon>Agaricineae</taxon>
        <taxon>Psathyrellaceae</taxon>
        <taxon>Coprinopsis</taxon>
    </lineage>
</organism>
<evidence type="ECO:0000256" key="2">
    <source>
        <dbReference type="SAM" id="Phobius"/>
    </source>
</evidence>
<feature type="region of interest" description="Disordered" evidence="1">
    <location>
        <begin position="378"/>
        <end position="412"/>
    </location>
</feature>
<accession>A0A5C3KK12</accession>
<proteinExistence type="predicted"/>
<dbReference type="EMBL" id="ML210307">
    <property type="protein sequence ID" value="TFK20235.1"/>
    <property type="molecule type" value="Genomic_DNA"/>
</dbReference>
<keyword evidence="4" id="KW-1185">Reference proteome</keyword>
<reference evidence="3 4" key="1">
    <citation type="journal article" date="2019" name="Nat. Ecol. Evol.">
        <title>Megaphylogeny resolves global patterns of mushroom evolution.</title>
        <authorList>
            <person name="Varga T."/>
            <person name="Krizsan K."/>
            <person name="Foldi C."/>
            <person name="Dima B."/>
            <person name="Sanchez-Garcia M."/>
            <person name="Sanchez-Ramirez S."/>
            <person name="Szollosi G.J."/>
            <person name="Szarkandi J.G."/>
            <person name="Papp V."/>
            <person name="Albert L."/>
            <person name="Andreopoulos W."/>
            <person name="Angelini C."/>
            <person name="Antonin V."/>
            <person name="Barry K.W."/>
            <person name="Bougher N.L."/>
            <person name="Buchanan P."/>
            <person name="Buyck B."/>
            <person name="Bense V."/>
            <person name="Catcheside P."/>
            <person name="Chovatia M."/>
            <person name="Cooper J."/>
            <person name="Damon W."/>
            <person name="Desjardin D."/>
            <person name="Finy P."/>
            <person name="Geml J."/>
            <person name="Haridas S."/>
            <person name="Hughes K."/>
            <person name="Justo A."/>
            <person name="Karasinski D."/>
            <person name="Kautmanova I."/>
            <person name="Kiss B."/>
            <person name="Kocsube S."/>
            <person name="Kotiranta H."/>
            <person name="LaButti K.M."/>
            <person name="Lechner B.E."/>
            <person name="Liimatainen K."/>
            <person name="Lipzen A."/>
            <person name="Lukacs Z."/>
            <person name="Mihaltcheva S."/>
            <person name="Morgado L.N."/>
            <person name="Niskanen T."/>
            <person name="Noordeloos M.E."/>
            <person name="Ohm R.A."/>
            <person name="Ortiz-Santana B."/>
            <person name="Ovrebo C."/>
            <person name="Racz N."/>
            <person name="Riley R."/>
            <person name="Savchenko A."/>
            <person name="Shiryaev A."/>
            <person name="Soop K."/>
            <person name="Spirin V."/>
            <person name="Szebenyi C."/>
            <person name="Tomsovsky M."/>
            <person name="Tulloss R.E."/>
            <person name="Uehling J."/>
            <person name="Grigoriev I.V."/>
            <person name="Vagvolgyi C."/>
            <person name="Papp T."/>
            <person name="Martin F.M."/>
            <person name="Miettinen O."/>
            <person name="Hibbett D.S."/>
            <person name="Nagy L.G."/>
        </authorList>
    </citation>
    <scope>NUCLEOTIDE SEQUENCE [LARGE SCALE GENOMIC DNA]</scope>
    <source>
        <strain evidence="3 4">CBS 121175</strain>
    </source>
</reference>
<name>A0A5C3KK12_COPMA</name>
<keyword evidence="2" id="KW-1133">Transmembrane helix</keyword>
<evidence type="ECO:0000256" key="1">
    <source>
        <dbReference type="SAM" id="MobiDB-lite"/>
    </source>
</evidence>
<protein>
    <submittedName>
        <fullName evidence="3">Uncharacterized protein</fullName>
    </submittedName>
</protein>
<keyword evidence="2" id="KW-0472">Membrane</keyword>
<feature type="transmembrane region" description="Helical" evidence="2">
    <location>
        <begin position="304"/>
        <end position="328"/>
    </location>
</feature>
<keyword evidence="2" id="KW-0812">Transmembrane</keyword>
<evidence type="ECO:0000313" key="3">
    <source>
        <dbReference type="EMBL" id="TFK20235.1"/>
    </source>
</evidence>
<sequence length="429" mass="46850">MSSVRFITFDDGHQDIQYEGEWEVDHVQHEGPFRSEIVGGSQHRTSGKASVAFSFQGRAVSLYGRNIRRDENAGQSGWQCFVDGRIYSRPSALIVQNNFQYCSITGLNPDTAHKLTVRIQATEDAPFWVDSIDVSPSANLAYHKALSNYSVVLGVNDTSILYGPGWEFPPGNRLERLTNTEHSFMEVEFIGTQVSWKGRAFADQSASQSRATYSLDGGPMHPFSILGSEENTVQHTLFQTAKVPRNLHRLKVVYNGHEAPLVLSHLIIAQGDILNRNPHTLGPELDGLPIDTVPRLPSASGRPVGAIVGGVMGGAAALLLLALTGILIHKQKKQRVHFENAQAAADAYGASLTPITSPPPTYSARLSRALRRHVSGDYSSIPLTEGPGRSGIPRKVHFDSSSKPRAHNDSGIRLNSRMTLSVPPAYTPM</sequence>
<gene>
    <name evidence="3" type="ORF">FA15DRAFT_659251</name>
</gene>
<dbReference type="Proteomes" id="UP000307440">
    <property type="component" value="Unassembled WGS sequence"/>
</dbReference>
<feature type="compositionally biased region" description="Basic and acidic residues" evidence="1">
    <location>
        <begin position="396"/>
        <end position="410"/>
    </location>
</feature>